<protein>
    <submittedName>
        <fullName evidence="2">Chromosome II, complete genome, related</fullName>
    </submittedName>
</protein>
<dbReference type="PROSITE" id="PS50072">
    <property type="entry name" value="CSA_PPIASE_2"/>
    <property type="match status" value="1"/>
</dbReference>
<organism evidence="2 3">
    <name type="scientific">Eimeria necatrix</name>
    <dbReference type="NCBI Taxonomy" id="51315"/>
    <lineage>
        <taxon>Eukaryota</taxon>
        <taxon>Sar</taxon>
        <taxon>Alveolata</taxon>
        <taxon>Apicomplexa</taxon>
        <taxon>Conoidasida</taxon>
        <taxon>Coccidia</taxon>
        <taxon>Eucoccidiorida</taxon>
        <taxon>Eimeriorina</taxon>
        <taxon>Eimeriidae</taxon>
        <taxon>Eimeria</taxon>
    </lineage>
</organism>
<evidence type="ECO:0000313" key="3">
    <source>
        <dbReference type="Proteomes" id="UP000030754"/>
    </source>
</evidence>
<gene>
    <name evidence="2" type="ORF">ENH_00027280</name>
</gene>
<dbReference type="EMBL" id="HG723883">
    <property type="protein sequence ID" value="CDJ66920.1"/>
    <property type="molecule type" value="Genomic_DNA"/>
</dbReference>
<dbReference type="GeneID" id="25472896"/>
<dbReference type="OrthoDB" id="329635at2759"/>
<dbReference type="InterPro" id="IPR029000">
    <property type="entry name" value="Cyclophilin-like_dom_sf"/>
</dbReference>
<evidence type="ECO:0000259" key="1">
    <source>
        <dbReference type="PROSITE" id="PS50072"/>
    </source>
</evidence>
<sequence>MFAAAASWWRSLPLERRLFAAAAAAAAGAGPVLLLQRRQQQAAAKSCTYTRNVQDLVYMDFAIGSKYVGRVLLGLYTAAAPLTAENFIQLCEGFKLKDKVHKVQQGVGLLAGDVLTGCGGEGLSIYGKK</sequence>
<dbReference type="Pfam" id="PF00160">
    <property type="entry name" value="Pro_isomerase"/>
    <property type="match status" value="1"/>
</dbReference>
<dbReference type="RefSeq" id="XP_013435387.1">
    <property type="nucleotide sequence ID" value="XM_013579933.1"/>
</dbReference>
<dbReference type="Gene3D" id="2.40.100.10">
    <property type="entry name" value="Cyclophilin-like"/>
    <property type="match status" value="1"/>
</dbReference>
<accession>U6MYY8</accession>
<reference evidence="2" key="1">
    <citation type="submission" date="2013-10" db="EMBL/GenBank/DDBJ databases">
        <title>Genomic analysis of the causative agents of coccidiosis in chickens.</title>
        <authorList>
            <person name="Reid A.J."/>
            <person name="Blake D."/>
            <person name="Billington K."/>
            <person name="Browne H."/>
            <person name="Dunn M."/>
            <person name="Hung S."/>
            <person name="Kawahara F."/>
            <person name="Miranda-Saavedra D."/>
            <person name="Mourier T."/>
            <person name="Nagra H."/>
            <person name="Otto T.D."/>
            <person name="Rawlings N."/>
            <person name="Sanchez A."/>
            <person name="Sanders M."/>
            <person name="Subramaniam C."/>
            <person name="Tay Y."/>
            <person name="Dear P."/>
            <person name="Doerig C."/>
            <person name="Gruber A."/>
            <person name="Parkinson J."/>
            <person name="Shirley M."/>
            <person name="Wan K.L."/>
            <person name="Berriman M."/>
            <person name="Tomley F."/>
            <person name="Pain A."/>
        </authorList>
    </citation>
    <scope>NUCLEOTIDE SEQUENCE [LARGE SCALE GENOMIC DNA]</scope>
    <source>
        <strain evidence="2">Houghton</strain>
    </source>
</reference>
<dbReference type="SUPFAM" id="SSF50891">
    <property type="entry name" value="Cyclophilin-like"/>
    <property type="match status" value="1"/>
</dbReference>
<reference evidence="2" key="2">
    <citation type="submission" date="2013-10" db="EMBL/GenBank/DDBJ databases">
        <authorList>
            <person name="Aslett M."/>
        </authorList>
    </citation>
    <scope>NUCLEOTIDE SEQUENCE [LARGE SCALE GENOMIC DNA]</scope>
    <source>
        <strain evidence="2">Houghton</strain>
    </source>
</reference>
<name>U6MYY8_9EIME</name>
<dbReference type="Proteomes" id="UP000030754">
    <property type="component" value="Unassembled WGS sequence"/>
</dbReference>
<feature type="domain" description="PPIase cyclophilin-type" evidence="1">
    <location>
        <begin position="58"/>
        <end position="129"/>
    </location>
</feature>
<keyword evidence="3" id="KW-1185">Reference proteome</keyword>
<proteinExistence type="predicted"/>
<dbReference type="AlphaFoldDB" id="U6MYY8"/>
<evidence type="ECO:0000313" key="2">
    <source>
        <dbReference type="EMBL" id="CDJ66920.1"/>
    </source>
</evidence>
<dbReference type="VEuPathDB" id="ToxoDB:ENH_00027280"/>
<dbReference type="GO" id="GO:0003755">
    <property type="term" value="F:peptidyl-prolyl cis-trans isomerase activity"/>
    <property type="evidence" value="ECO:0007669"/>
    <property type="project" value="InterPro"/>
</dbReference>
<dbReference type="InterPro" id="IPR002130">
    <property type="entry name" value="Cyclophilin-type_PPIase_dom"/>
</dbReference>